<name>A0A1D3K6W5_PSEVE</name>
<organism evidence="3 4">
    <name type="scientific">Pseudomonas veronii 1YdBTEX2</name>
    <dbReference type="NCBI Taxonomy" id="1295141"/>
    <lineage>
        <taxon>Bacteria</taxon>
        <taxon>Pseudomonadati</taxon>
        <taxon>Pseudomonadota</taxon>
        <taxon>Gammaproteobacteria</taxon>
        <taxon>Pseudomonadales</taxon>
        <taxon>Pseudomonadaceae</taxon>
        <taxon>Pseudomonas</taxon>
    </lineage>
</organism>
<proteinExistence type="predicted"/>
<feature type="region of interest" description="Disordered" evidence="1">
    <location>
        <begin position="81"/>
        <end position="123"/>
    </location>
</feature>
<dbReference type="Proteomes" id="UP000245431">
    <property type="component" value="Chromosome PVE_r2"/>
</dbReference>
<reference evidence="4" key="1">
    <citation type="submission" date="2016-07" db="EMBL/GenBank/DDBJ databases">
        <authorList>
            <person name="Florea S."/>
            <person name="Webb J.S."/>
            <person name="Jaromczyk J."/>
            <person name="Schardl C.L."/>
        </authorList>
    </citation>
    <scope>NUCLEOTIDE SEQUENCE [LARGE SCALE GENOMIC DNA]</scope>
    <source>
        <strain evidence="4">1YdBTEX2</strain>
    </source>
</reference>
<dbReference type="AlphaFoldDB" id="A0A1D3K6W5"/>
<dbReference type="InterPro" id="IPR021255">
    <property type="entry name" value="DUF2807"/>
</dbReference>
<gene>
    <name evidence="3" type="ORF">PVE_R2G0053</name>
</gene>
<feature type="domain" description="Putative auto-transporter adhesin head GIN" evidence="2">
    <location>
        <begin position="7"/>
        <end position="84"/>
    </location>
</feature>
<evidence type="ECO:0000259" key="2">
    <source>
        <dbReference type="Pfam" id="PF10988"/>
    </source>
</evidence>
<evidence type="ECO:0000313" key="3">
    <source>
        <dbReference type="EMBL" id="SBW84083.1"/>
    </source>
</evidence>
<accession>A0A1D3K6W5</accession>
<dbReference type="Pfam" id="PF10988">
    <property type="entry name" value="DUF2807"/>
    <property type="match status" value="1"/>
</dbReference>
<evidence type="ECO:0000313" key="4">
    <source>
        <dbReference type="Proteomes" id="UP000245431"/>
    </source>
</evidence>
<sequence length="123" mass="12758">MTLYALQQAVLDLGVQGSGDITAFGQVDLLVAEMAGSGDVDASELVAKSAKLSMVGSGDIDAYVSDSVKARVMGSGDIVIRGNPPIRDHRLPAQATSSSRRSNAPAGSDCYRTPAEHPLCTDH</sequence>
<protein>
    <recommendedName>
        <fullName evidence="2">Putative auto-transporter adhesin head GIN domain-containing protein</fullName>
    </recommendedName>
</protein>
<dbReference type="Gene3D" id="2.160.20.120">
    <property type="match status" value="1"/>
</dbReference>
<dbReference type="EMBL" id="LT599584">
    <property type="protein sequence ID" value="SBW84083.1"/>
    <property type="molecule type" value="Genomic_DNA"/>
</dbReference>
<evidence type="ECO:0000256" key="1">
    <source>
        <dbReference type="SAM" id="MobiDB-lite"/>
    </source>
</evidence>